<proteinExistence type="inferred from homology"/>
<keyword evidence="5 9" id="KW-0676">Redox-active center</keyword>
<dbReference type="PIRSF" id="PIRSF000077">
    <property type="entry name" value="Thioredoxin"/>
    <property type="match status" value="1"/>
</dbReference>
<evidence type="ECO:0000313" key="11">
    <source>
        <dbReference type="EMBL" id="KXK10000.1"/>
    </source>
</evidence>
<dbReference type="GO" id="GO:0015035">
    <property type="term" value="F:protein-disulfide reductase activity"/>
    <property type="evidence" value="ECO:0007669"/>
    <property type="project" value="UniProtKB-UniRule"/>
</dbReference>
<dbReference type="AlphaFoldDB" id="A0A136KKS8"/>
<evidence type="ECO:0000256" key="4">
    <source>
        <dbReference type="ARBA" id="ARBA00023157"/>
    </source>
</evidence>
<feature type="disulfide bond" description="Redox-active" evidence="9">
    <location>
        <begin position="32"/>
        <end position="35"/>
    </location>
</feature>
<dbReference type="GO" id="GO:0045454">
    <property type="term" value="P:cell redox homeostasis"/>
    <property type="evidence" value="ECO:0007669"/>
    <property type="project" value="TreeGrafter"/>
</dbReference>
<reference evidence="11 12" key="1">
    <citation type="submission" date="2015-02" db="EMBL/GenBank/DDBJ databases">
        <title>Improved understanding of the partial-nitritation anammox process through 23 genomes representing the majority of the microbial community.</title>
        <authorList>
            <person name="Speth D.R."/>
            <person name="In T Zandt M."/>
            <person name="Guerrero Cruz S."/>
            <person name="Jetten M.S."/>
            <person name="Dutilh B.E."/>
        </authorList>
    </citation>
    <scope>NUCLEOTIDE SEQUENCE [LARGE SCALE GENOMIC DNA]</scope>
    <source>
        <strain evidence="11">OLB21</strain>
    </source>
</reference>
<dbReference type="PANTHER" id="PTHR45663:SF11">
    <property type="entry name" value="GEO12009P1"/>
    <property type="match status" value="1"/>
</dbReference>
<evidence type="ECO:0000256" key="8">
    <source>
        <dbReference type="PIRSR" id="PIRSR000077-1"/>
    </source>
</evidence>
<dbReference type="PATRIC" id="fig|1617427.3.peg.85"/>
<protein>
    <recommendedName>
        <fullName evidence="6 7">Thioredoxin</fullName>
    </recommendedName>
</protein>
<dbReference type="Gene3D" id="3.40.30.10">
    <property type="entry name" value="Glutaredoxin"/>
    <property type="match status" value="1"/>
</dbReference>
<evidence type="ECO:0000256" key="7">
    <source>
        <dbReference type="PIRNR" id="PIRNR000077"/>
    </source>
</evidence>
<dbReference type="EMBL" id="JYPD01000010">
    <property type="protein sequence ID" value="KXK10000.1"/>
    <property type="molecule type" value="Genomic_DNA"/>
</dbReference>
<feature type="site" description="Contributes to redox potential value" evidence="8">
    <location>
        <position position="34"/>
    </location>
</feature>
<dbReference type="Pfam" id="PF00085">
    <property type="entry name" value="Thioredoxin"/>
    <property type="match status" value="1"/>
</dbReference>
<feature type="domain" description="Thioredoxin" evidence="10">
    <location>
        <begin position="1"/>
        <end position="110"/>
    </location>
</feature>
<feature type="site" description="Deprotonates C-terminal active site Cys" evidence="8">
    <location>
        <position position="26"/>
    </location>
</feature>
<dbReference type="PROSITE" id="PS51352">
    <property type="entry name" value="THIOREDOXIN_2"/>
    <property type="match status" value="1"/>
</dbReference>
<keyword evidence="2" id="KW-0813">Transport</keyword>
<accession>A0A136KKS8</accession>
<sequence>MASTVVVDEKNFSSAVLKADKPVLVDFWASWCQPCLMMEPVLEELADEMKEDLIIAKLNTESPERGMLASLYNVMSIPNMKLFKDGKVISEFVGFRPKPVLKKELEEALKSTK</sequence>
<dbReference type="Proteomes" id="UP000070449">
    <property type="component" value="Unassembled WGS sequence"/>
</dbReference>
<dbReference type="CDD" id="cd02947">
    <property type="entry name" value="TRX_family"/>
    <property type="match status" value="1"/>
</dbReference>
<feature type="site" description="Contributes to redox potential value" evidence="8">
    <location>
        <position position="33"/>
    </location>
</feature>
<gene>
    <name evidence="11" type="primary">trxA_1</name>
    <name evidence="11" type="ORF">UZ20_WS6002000081</name>
</gene>
<organism evidence="11 12">
    <name type="scientific">candidate division WS6 bacterium OLB21</name>
    <dbReference type="NCBI Taxonomy" id="1617427"/>
    <lineage>
        <taxon>Bacteria</taxon>
        <taxon>Candidatus Dojkabacteria</taxon>
    </lineage>
</organism>
<dbReference type="STRING" id="1617427.UZ20_WS6002000081"/>
<evidence type="ECO:0000259" key="10">
    <source>
        <dbReference type="PROSITE" id="PS51352"/>
    </source>
</evidence>
<dbReference type="InterPro" id="IPR013766">
    <property type="entry name" value="Thioredoxin_domain"/>
</dbReference>
<dbReference type="FunFam" id="3.40.30.10:FF:000001">
    <property type="entry name" value="Thioredoxin"/>
    <property type="match status" value="1"/>
</dbReference>
<dbReference type="PRINTS" id="PR00421">
    <property type="entry name" value="THIOREDOXIN"/>
</dbReference>
<feature type="active site" description="Nucleophile" evidence="8">
    <location>
        <position position="35"/>
    </location>
</feature>
<comment type="caution">
    <text evidence="11">The sequence shown here is derived from an EMBL/GenBank/DDBJ whole genome shotgun (WGS) entry which is preliminary data.</text>
</comment>
<evidence type="ECO:0000256" key="6">
    <source>
        <dbReference type="NCBIfam" id="TIGR01068"/>
    </source>
</evidence>
<feature type="active site" description="Nucleophile" evidence="8">
    <location>
        <position position="32"/>
    </location>
</feature>
<dbReference type="GO" id="GO:0005829">
    <property type="term" value="C:cytosol"/>
    <property type="evidence" value="ECO:0007669"/>
    <property type="project" value="TreeGrafter"/>
</dbReference>
<dbReference type="NCBIfam" id="TIGR01068">
    <property type="entry name" value="thioredoxin"/>
    <property type="match status" value="1"/>
</dbReference>
<dbReference type="InterPro" id="IPR005746">
    <property type="entry name" value="Thioredoxin"/>
</dbReference>
<evidence type="ECO:0000256" key="9">
    <source>
        <dbReference type="PIRSR" id="PIRSR000077-4"/>
    </source>
</evidence>
<evidence type="ECO:0000313" key="12">
    <source>
        <dbReference type="Proteomes" id="UP000070449"/>
    </source>
</evidence>
<evidence type="ECO:0000256" key="1">
    <source>
        <dbReference type="ARBA" id="ARBA00008987"/>
    </source>
</evidence>
<evidence type="ECO:0000256" key="5">
    <source>
        <dbReference type="ARBA" id="ARBA00023284"/>
    </source>
</evidence>
<keyword evidence="4 9" id="KW-1015">Disulfide bond</keyword>
<dbReference type="SUPFAM" id="SSF52833">
    <property type="entry name" value="Thioredoxin-like"/>
    <property type="match status" value="1"/>
</dbReference>
<evidence type="ECO:0000256" key="3">
    <source>
        <dbReference type="ARBA" id="ARBA00022982"/>
    </source>
</evidence>
<evidence type="ECO:0000256" key="2">
    <source>
        <dbReference type="ARBA" id="ARBA00022448"/>
    </source>
</evidence>
<dbReference type="PANTHER" id="PTHR45663">
    <property type="entry name" value="GEO12009P1"/>
    <property type="match status" value="1"/>
</dbReference>
<dbReference type="InterPro" id="IPR036249">
    <property type="entry name" value="Thioredoxin-like_sf"/>
</dbReference>
<name>A0A136KKS8_9BACT</name>
<comment type="similarity">
    <text evidence="1 7">Belongs to the thioredoxin family.</text>
</comment>
<keyword evidence="3" id="KW-0249">Electron transport</keyword>